<organism evidence="1 2">
    <name type="scientific">Kineococcus rhizosphaerae</name>
    <dbReference type="NCBI Taxonomy" id="559628"/>
    <lineage>
        <taxon>Bacteria</taxon>
        <taxon>Bacillati</taxon>
        <taxon>Actinomycetota</taxon>
        <taxon>Actinomycetes</taxon>
        <taxon>Kineosporiales</taxon>
        <taxon>Kineosporiaceae</taxon>
        <taxon>Kineococcus</taxon>
    </lineage>
</organism>
<keyword evidence="2" id="KW-1185">Reference proteome</keyword>
<dbReference type="EMBL" id="PVZF01000037">
    <property type="protein sequence ID" value="PRY05746.1"/>
    <property type="molecule type" value="Genomic_DNA"/>
</dbReference>
<name>A0A2T0QMK0_9ACTN</name>
<sequence>MTNVPATSSQTEVAEPTLTLSLRIENYYVDDGDEVVTDIRNITVPAPNTDDENADAYHDWAEAVIRPLTGTGRTAGHATYDAQVTACDDPAMLNRRFSFGY</sequence>
<evidence type="ECO:0000313" key="1">
    <source>
        <dbReference type="EMBL" id="PRY05746.1"/>
    </source>
</evidence>
<evidence type="ECO:0000313" key="2">
    <source>
        <dbReference type="Proteomes" id="UP000238083"/>
    </source>
</evidence>
<gene>
    <name evidence="1" type="ORF">CLV37_1377</name>
</gene>
<protein>
    <submittedName>
        <fullName evidence="1">Uncharacterized protein</fullName>
    </submittedName>
</protein>
<dbReference type="Proteomes" id="UP000238083">
    <property type="component" value="Unassembled WGS sequence"/>
</dbReference>
<dbReference type="AlphaFoldDB" id="A0A2T0QMK0"/>
<reference evidence="1 2" key="1">
    <citation type="submission" date="2018-03" db="EMBL/GenBank/DDBJ databases">
        <title>Genomic Encyclopedia of Archaeal and Bacterial Type Strains, Phase II (KMG-II): from individual species to whole genera.</title>
        <authorList>
            <person name="Goeker M."/>
        </authorList>
    </citation>
    <scope>NUCLEOTIDE SEQUENCE [LARGE SCALE GENOMIC DNA]</scope>
    <source>
        <strain evidence="1 2">DSM 19711</strain>
    </source>
</reference>
<proteinExistence type="predicted"/>
<comment type="caution">
    <text evidence="1">The sequence shown here is derived from an EMBL/GenBank/DDBJ whole genome shotgun (WGS) entry which is preliminary data.</text>
</comment>
<accession>A0A2T0QMK0</accession>